<accession>A0A1F8GZZ2</accession>
<reference evidence="1 2" key="1">
    <citation type="journal article" date="2016" name="Nat. Commun.">
        <title>Thousands of microbial genomes shed light on interconnected biogeochemical processes in an aquifer system.</title>
        <authorList>
            <person name="Anantharaman K."/>
            <person name="Brown C.T."/>
            <person name="Hug L.A."/>
            <person name="Sharon I."/>
            <person name="Castelle C.J."/>
            <person name="Probst A.J."/>
            <person name="Thomas B.C."/>
            <person name="Singh A."/>
            <person name="Wilkins M.J."/>
            <person name="Karaoz U."/>
            <person name="Brodie E.L."/>
            <person name="Williams K.H."/>
            <person name="Hubbard S.S."/>
            <person name="Banfield J.F."/>
        </authorList>
    </citation>
    <scope>NUCLEOTIDE SEQUENCE [LARGE SCALE GENOMIC DNA]</scope>
</reference>
<gene>
    <name evidence="1" type="ORF">A3I92_01735</name>
</gene>
<dbReference type="Proteomes" id="UP000177676">
    <property type="component" value="Unassembled WGS sequence"/>
</dbReference>
<dbReference type="EMBL" id="MGKS01000044">
    <property type="protein sequence ID" value="OGN30944.1"/>
    <property type="molecule type" value="Genomic_DNA"/>
</dbReference>
<name>A0A1F8GZZ2_9BACT</name>
<organism evidence="1 2">
    <name type="scientific">Candidatus Yanofskybacteria bacterium RIFCSPLOWO2_02_FULL_43_10b</name>
    <dbReference type="NCBI Taxonomy" id="1802704"/>
    <lineage>
        <taxon>Bacteria</taxon>
        <taxon>Candidatus Yanofskyibacteriota</taxon>
    </lineage>
</organism>
<protein>
    <submittedName>
        <fullName evidence="1">Uncharacterized protein</fullName>
    </submittedName>
</protein>
<sequence length="59" mass="6695">MHTSATKGEALADWPYNGVVNNSSINFQTRPKQKTFFICSPFLGPMPRLIQTRKLVKNN</sequence>
<comment type="caution">
    <text evidence="1">The sequence shown here is derived from an EMBL/GenBank/DDBJ whole genome shotgun (WGS) entry which is preliminary data.</text>
</comment>
<evidence type="ECO:0000313" key="2">
    <source>
        <dbReference type="Proteomes" id="UP000177676"/>
    </source>
</evidence>
<proteinExistence type="predicted"/>
<evidence type="ECO:0000313" key="1">
    <source>
        <dbReference type="EMBL" id="OGN30944.1"/>
    </source>
</evidence>
<dbReference type="AlphaFoldDB" id="A0A1F8GZZ2"/>